<keyword evidence="3" id="KW-0677">Repeat</keyword>
<evidence type="ECO:0000256" key="4">
    <source>
        <dbReference type="ARBA" id="ARBA00023187"/>
    </source>
</evidence>
<protein>
    <submittedName>
        <fullName evidence="6">LAFE_0H04874g1_1</fullName>
    </submittedName>
</protein>
<dbReference type="OrthoDB" id="10265668at2759"/>
<dbReference type="Proteomes" id="UP000190831">
    <property type="component" value="Chromosome H"/>
</dbReference>
<dbReference type="Pfam" id="PF23240">
    <property type="entry name" value="HAT_PRP39_N"/>
    <property type="match status" value="1"/>
</dbReference>
<evidence type="ECO:0000256" key="1">
    <source>
        <dbReference type="ARBA" id="ARBA00004123"/>
    </source>
</evidence>
<dbReference type="EMBL" id="LT598491">
    <property type="protein sequence ID" value="SCW04053.1"/>
    <property type="molecule type" value="Genomic_DNA"/>
</dbReference>
<dbReference type="Gene3D" id="1.25.40.10">
    <property type="entry name" value="Tetratricopeptide repeat domain"/>
    <property type="match status" value="2"/>
</dbReference>
<name>A0A1G4MJI7_LACFM</name>
<dbReference type="SUPFAM" id="SSF48452">
    <property type="entry name" value="TPR-like"/>
    <property type="match status" value="1"/>
</dbReference>
<reference evidence="6 7" key="1">
    <citation type="submission" date="2016-03" db="EMBL/GenBank/DDBJ databases">
        <authorList>
            <person name="Devillers H."/>
        </authorList>
    </citation>
    <scope>NUCLEOTIDE SEQUENCE [LARGE SCALE GENOMIC DNA]</scope>
    <source>
        <strain evidence="6">CBS 6772</strain>
    </source>
</reference>
<comment type="subcellular location">
    <subcellularLocation>
        <location evidence="1">Nucleus</location>
    </subcellularLocation>
</comment>
<dbReference type="OMA" id="IELWISY"/>
<sequence length="537" mass="64312">MQDSIEDLLDDDYSRLSLRVSQHPKNLAYWEELLNHLLDKASPLNKAIDKRFADLIRYTYNAMLSQFPFLENYHIDYALFEYKLGNVKEMHHIFISGLQKMNNMSLLLWVEYLKICNEVISNNKQLFRKYELAEASVGLHFFSGEFWEMYLNQLLLRCKTPRRYFIVLRKVLELPIYSYSIFYAKWLKHIDDIRDLSQLTMMAPKDELAKKLKVDVNQASRRGPRLQAAKKQLKKYTKELYMVNQYQILEMYNLFEVHLKTHFYCSAQTLIDYSQISTWVRYLDYSINIRTPALTQLNFQRALLPLAHYEVIWLKYANWLLESEGDLISCRSILMQGLKMSHKKAKILDKLNSVMISLGEYKQLSSLYQGLHAAYGDKIEETDDFELFLDYLQFQTFAGTISEELTEINLPKRQSLILDIVMKRLSYGEHKIGQEELLHVICEMYSTLNRQIIEEKVFRPIIDQKWDYYLTKGKFWFEYCHRVWFDPDSSYLEKRKFIVKHIWPAASQYREHARPLLEQFCQSYLPEEFESFEDIFY</sequence>
<dbReference type="InterPro" id="IPR003107">
    <property type="entry name" value="HAT"/>
</dbReference>
<dbReference type="STRING" id="4955.A0A1G4MJI7"/>
<dbReference type="PANTHER" id="PTHR17204:SF23">
    <property type="entry name" value="U1 SMALL NUCLEAR RIBONUCLEOPROTEIN COMPONENT PRP42"/>
    <property type="match status" value="1"/>
</dbReference>
<dbReference type="GO" id="GO:0000395">
    <property type="term" value="P:mRNA 5'-splice site recognition"/>
    <property type="evidence" value="ECO:0007669"/>
    <property type="project" value="TreeGrafter"/>
</dbReference>
<evidence type="ECO:0000256" key="5">
    <source>
        <dbReference type="ARBA" id="ARBA00023242"/>
    </source>
</evidence>
<dbReference type="GO" id="GO:0030627">
    <property type="term" value="F:pre-mRNA 5'-splice site binding"/>
    <property type="evidence" value="ECO:0007669"/>
    <property type="project" value="TreeGrafter"/>
</dbReference>
<evidence type="ECO:0000256" key="3">
    <source>
        <dbReference type="ARBA" id="ARBA00022737"/>
    </source>
</evidence>
<dbReference type="GO" id="GO:0005685">
    <property type="term" value="C:U1 snRNP"/>
    <property type="evidence" value="ECO:0007669"/>
    <property type="project" value="TreeGrafter"/>
</dbReference>
<keyword evidence="4" id="KW-0508">mRNA splicing</keyword>
<dbReference type="GO" id="GO:0000243">
    <property type="term" value="C:commitment complex"/>
    <property type="evidence" value="ECO:0007669"/>
    <property type="project" value="TreeGrafter"/>
</dbReference>
<evidence type="ECO:0000313" key="6">
    <source>
        <dbReference type="EMBL" id="SCW04053.1"/>
    </source>
</evidence>
<evidence type="ECO:0000256" key="2">
    <source>
        <dbReference type="ARBA" id="ARBA00022664"/>
    </source>
</evidence>
<organism evidence="6 7">
    <name type="scientific">Lachancea fermentati</name>
    <name type="common">Zygosaccharomyces fermentati</name>
    <dbReference type="NCBI Taxonomy" id="4955"/>
    <lineage>
        <taxon>Eukaryota</taxon>
        <taxon>Fungi</taxon>
        <taxon>Dikarya</taxon>
        <taxon>Ascomycota</taxon>
        <taxon>Saccharomycotina</taxon>
        <taxon>Saccharomycetes</taxon>
        <taxon>Saccharomycetales</taxon>
        <taxon>Saccharomycetaceae</taxon>
        <taxon>Lachancea</taxon>
    </lineage>
</organism>
<dbReference type="InterPro" id="IPR059164">
    <property type="entry name" value="HAT_PRP39_C"/>
</dbReference>
<keyword evidence="7" id="KW-1185">Reference proteome</keyword>
<gene>
    <name evidence="6" type="ORF">LAFE_0H04874G</name>
</gene>
<keyword evidence="5" id="KW-0539">Nucleus</keyword>
<dbReference type="GO" id="GO:0071004">
    <property type="term" value="C:U2-type prespliceosome"/>
    <property type="evidence" value="ECO:0007669"/>
    <property type="project" value="TreeGrafter"/>
</dbReference>
<dbReference type="AlphaFoldDB" id="A0A1G4MJI7"/>
<dbReference type="Pfam" id="PF23241">
    <property type="entry name" value="HAT_PRP39_C"/>
    <property type="match status" value="1"/>
</dbReference>
<dbReference type="SMART" id="SM00386">
    <property type="entry name" value="HAT"/>
    <property type="match status" value="4"/>
</dbReference>
<proteinExistence type="predicted"/>
<keyword evidence="2" id="KW-0507">mRNA processing</keyword>
<dbReference type="PANTHER" id="PTHR17204">
    <property type="entry name" value="PRE-MRNA PROCESSING PROTEIN PRP39-RELATED"/>
    <property type="match status" value="1"/>
</dbReference>
<accession>A0A1G4MJI7</accession>
<evidence type="ECO:0000313" key="7">
    <source>
        <dbReference type="Proteomes" id="UP000190831"/>
    </source>
</evidence>
<dbReference type="InterPro" id="IPR011990">
    <property type="entry name" value="TPR-like_helical_dom_sf"/>
</dbReference>